<dbReference type="PROSITE" id="PS50011">
    <property type="entry name" value="PROTEIN_KINASE_DOM"/>
    <property type="match status" value="1"/>
</dbReference>
<dbReference type="RefSeq" id="XP_033689353.1">
    <property type="nucleotide sequence ID" value="XM_033832653.1"/>
</dbReference>
<reference evidence="2" key="1">
    <citation type="journal article" date="2020" name="Stud. Mycol.">
        <title>101 Dothideomycetes genomes: a test case for predicting lifestyles and emergence of pathogens.</title>
        <authorList>
            <person name="Haridas S."/>
            <person name="Albert R."/>
            <person name="Binder M."/>
            <person name="Bloem J."/>
            <person name="Labutti K."/>
            <person name="Salamov A."/>
            <person name="Andreopoulos B."/>
            <person name="Baker S."/>
            <person name="Barry K."/>
            <person name="Bills G."/>
            <person name="Bluhm B."/>
            <person name="Cannon C."/>
            <person name="Castanera R."/>
            <person name="Culley D."/>
            <person name="Daum C."/>
            <person name="Ezra D."/>
            <person name="Gonzalez J."/>
            <person name="Henrissat B."/>
            <person name="Kuo A."/>
            <person name="Liang C."/>
            <person name="Lipzen A."/>
            <person name="Lutzoni F."/>
            <person name="Magnuson J."/>
            <person name="Mondo S."/>
            <person name="Nolan M."/>
            <person name="Ohm R."/>
            <person name="Pangilinan J."/>
            <person name="Park H.-J."/>
            <person name="Ramirez L."/>
            <person name="Alfaro M."/>
            <person name="Sun H."/>
            <person name="Tritt A."/>
            <person name="Yoshinaga Y."/>
            <person name="Zwiers L.-H."/>
            <person name="Turgeon B."/>
            <person name="Goodwin S."/>
            <person name="Spatafora J."/>
            <person name="Crous P."/>
            <person name="Grigoriev I."/>
        </authorList>
    </citation>
    <scope>NUCLEOTIDE SEQUENCE</scope>
    <source>
        <strain evidence="2">CBS 122368</strain>
    </source>
</reference>
<dbReference type="EMBL" id="ML987190">
    <property type="protein sequence ID" value="KAF2254349.1"/>
    <property type="molecule type" value="Genomic_DNA"/>
</dbReference>
<name>A0A6A6IVA1_9PLEO</name>
<keyword evidence="3" id="KW-1185">Reference proteome</keyword>
<dbReference type="GO" id="GO:0004672">
    <property type="term" value="F:protein kinase activity"/>
    <property type="evidence" value="ECO:0007669"/>
    <property type="project" value="InterPro"/>
</dbReference>
<dbReference type="GeneID" id="54585983"/>
<dbReference type="AlphaFoldDB" id="A0A6A6IVA1"/>
<dbReference type="SUPFAM" id="SSF56112">
    <property type="entry name" value="Protein kinase-like (PK-like)"/>
    <property type="match status" value="1"/>
</dbReference>
<sequence length="239" mass="26958">MESAGLIGEPLKDAFSFIDPDDNVYYGHAPIKRTLLSIEDVNNYLERIPGQAIYPETSSRITVVFNPAAIDGYIKRPKLTNFKAEDAGLLHQLLLKEADAFELLRQHPHPNLVRYHGCLVKRGRIMGLVLHRCSTTLEKRMKEGDITHFNKESWAKHLHTLGLAHNDLNPANIMLDEHDNATVIDLGSCKRFGEQLLTASTDGWVDEYFSTSEQRHDEAALKKIQAWLESDGRSRGSIA</sequence>
<dbReference type="InterPro" id="IPR000719">
    <property type="entry name" value="Prot_kinase_dom"/>
</dbReference>
<dbReference type="Proteomes" id="UP000800094">
    <property type="component" value="Unassembled WGS sequence"/>
</dbReference>
<accession>A0A6A6IVA1</accession>
<dbReference type="OrthoDB" id="4062651at2759"/>
<dbReference type="Pfam" id="PF00069">
    <property type="entry name" value="Pkinase"/>
    <property type="match status" value="1"/>
</dbReference>
<gene>
    <name evidence="2" type="ORF">BU26DRAFT_559050</name>
</gene>
<dbReference type="InterPro" id="IPR011009">
    <property type="entry name" value="Kinase-like_dom_sf"/>
</dbReference>
<evidence type="ECO:0000313" key="3">
    <source>
        <dbReference type="Proteomes" id="UP000800094"/>
    </source>
</evidence>
<dbReference type="Gene3D" id="1.10.510.10">
    <property type="entry name" value="Transferase(Phosphotransferase) domain 1"/>
    <property type="match status" value="1"/>
</dbReference>
<dbReference type="GO" id="GO:0005524">
    <property type="term" value="F:ATP binding"/>
    <property type="evidence" value="ECO:0007669"/>
    <property type="project" value="InterPro"/>
</dbReference>
<proteinExistence type="predicted"/>
<protein>
    <recommendedName>
        <fullName evidence="1">Protein kinase domain-containing protein</fullName>
    </recommendedName>
</protein>
<evidence type="ECO:0000313" key="2">
    <source>
        <dbReference type="EMBL" id="KAF2254349.1"/>
    </source>
</evidence>
<evidence type="ECO:0000259" key="1">
    <source>
        <dbReference type="PROSITE" id="PS50011"/>
    </source>
</evidence>
<feature type="domain" description="Protein kinase" evidence="1">
    <location>
        <begin position="43"/>
        <end position="239"/>
    </location>
</feature>
<organism evidence="2 3">
    <name type="scientific">Trematosphaeria pertusa</name>
    <dbReference type="NCBI Taxonomy" id="390896"/>
    <lineage>
        <taxon>Eukaryota</taxon>
        <taxon>Fungi</taxon>
        <taxon>Dikarya</taxon>
        <taxon>Ascomycota</taxon>
        <taxon>Pezizomycotina</taxon>
        <taxon>Dothideomycetes</taxon>
        <taxon>Pleosporomycetidae</taxon>
        <taxon>Pleosporales</taxon>
        <taxon>Massarineae</taxon>
        <taxon>Trematosphaeriaceae</taxon>
        <taxon>Trematosphaeria</taxon>
    </lineage>
</organism>